<name>A0A6M5YHR9_9BACT</name>
<dbReference type="GO" id="GO:0005886">
    <property type="term" value="C:plasma membrane"/>
    <property type="evidence" value="ECO:0007669"/>
    <property type="project" value="TreeGrafter"/>
</dbReference>
<feature type="transmembrane region" description="Helical" evidence="2">
    <location>
        <begin position="375"/>
        <end position="397"/>
    </location>
</feature>
<feature type="transmembrane region" description="Helical" evidence="2">
    <location>
        <begin position="6"/>
        <end position="28"/>
    </location>
</feature>
<feature type="transmembrane region" description="Helical" evidence="2">
    <location>
        <begin position="35"/>
        <end position="51"/>
    </location>
</feature>
<evidence type="ECO:0000313" key="3">
    <source>
        <dbReference type="EMBL" id="QJW93074.1"/>
    </source>
</evidence>
<feature type="transmembrane region" description="Helical" evidence="2">
    <location>
        <begin position="313"/>
        <end position="330"/>
    </location>
</feature>
<dbReference type="PANTHER" id="PTHR33452:SF1">
    <property type="entry name" value="INNER MEMBRANE PROTEIN YPHA-RELATED"/>
    <property type="match status" value="1"/>
</dbReference>
<dbReference type="AlphaFoldDB" id="A0A6M5YHR9"/>
<keyword evidence="2" id="KW-0472">Membrane</keyword>
<keyword evidence="4" id="KW-1185">Reference proteome</keyword>
<evidence type="ECO:0000256" key="1">
    <source>
        <dbReference type="SAM" id="MobiDB-lite"/>
    </source>
</evidence>
<keyword evidence="2" id="KW-1133">Transmembrane helix</keyword>
<sequence>MSHLPIPLSVVYAGLAGTVLSLLVATATNKWSPRVFFLLTLRLAIGWHFAFEGLHKIHSISTGPTETNRPFSSEPYFKVAPGPLGEKMRKEFSDPGHEIATKVKASEDIAPAEFKKLSVEDQAAKCPAAVVKLIDAVQKEPEKEKKKADEIEAKETAEAPNDEAKSRAKAKADAARAAAAKKAEMFESEAGKTLFRAAKATYARWVYGVDARECKVKSISGEVPLTGPQRIEHLEWVRRLAKSAEARETDGLGNGYGIDSKRVAEFRMDALTAETELARDANAFIAELKKDLNGGSAVEEPTELSNGQWLDRYTMWFIFLVGVCLMAGLFTRLACVLAAGFLVMTYLAHPAFPWYPLPPNTEGNPVFINKNVIEALALLALACYPTGRWLGLDALVLRPFCKYKGEAPVA</sequence>
<dbReference type="PANTHER" id="PTHR33452">
    <property type="entry name" value="OXIDOREDUCTASE CATD-RELATED"/>
    <property type="match status" value="1"/>
</dbReference>
<evidence type="ECO:0000256" key="2">
    <source>
        <dbReference type="SAM" id="Phobius"/>
    </source>
</evidence>
<feature type="transmembrane region" description="Helical" evidence="2">
    <location>
        <begin position="337"/>
        <end position="355"/>
    </location>
</feature>
<dbReference type="KEGG" id="ftj:FTUN_0576"/>
<evidence type="ECO:0008006" key="5">
    <source>
        <dbReference type="Google" id="ProtNLM"/>
    </source>
</evidence>
<keyword evidence="2" id="KW-0812">Transmembrane</keyword>
<evidence type="ECO:0000313" key="4">
    <source>
        <dbReference type="Proteomes" id="UP000503447"/>
    </source>
</evidence>
<reference evidence="4" key="1">
    <citation type="submission" date="2020-05" db="EMBL/GenBank/DDBJ databases">
        <title>Frigoriglobus tundricola gen. nov., sp. nov., a psychrotolerant cellulolytic planctomycete of the family Gemmataceae with two divergent copies of 16S rRNA gene.</title>
        <authorList>
            <person name="Kulichevskaya I.S."/>
            <person name="Ivanova A.A."/>
            <person name="Naumoff D.G."/>
            <person name="Beletsky A.V."/>
            <person name="Rijpstra W.I.C."/>
            <person name="Sinninghe Damste J.S."/>
            <person name="Mardanov A.V."/>
            <person name="Ravin N.V."/>
            <person name="Dedysh S.N."/>
        </authorList>
    </citation>
    <scope>NUCLEOTIDE SEQUENCE [LARGE SCALE GENOMIC DNA]</scope>
    <source>
        <strain evidence="4">PL17</strain>
    </source>
</reference>
<proteinExistence type="predicted"/>
<protein>
    <recommendedName>
        <fullName evidence="5">DoxX family protein</fullName>
    </recommendedName>
</protein>
<dbReference type="RefSeq" id="WP_171469347.1">
    <property type="nucleotide sequence ID" value="NZ_CP053452.2"/>
</dbReference>
<feature type="region of interest" description="Disordered" evidence="1">
    <location>
        <begin position="141"/>
        <end position="170"/>
    </location>
</feature>
<gene>
    <name evidence="3" type="ORF">FTUN_0576</name>
</gene>
<dbReference type="Proteomes" id="UP000503447">
    <property type="component" value="Chromosome"/>
</dbReference>
<organism evidence="3 4">
    <name type="scientific">Frigoriglobus tundricola</name>
    <dbReference type="NCBI Taxonomy" id="2774151"/>
    <lineage>
        <taxon>Bacteria</taxon>
        <taxon>Pseudomonadati</taxon>
        <taxon>Planctomycetota</taxon>
        <taxon>Planctomycetia</taxon>
        <taxon>Gemmatales</taxon>
        <taxon>Gemmataceae</taxon>
        <taxon>Frigoriglobus</taxon>
    </lineage>
</organism>
<dbReference type="EMBL" id="CP053452">
    <property type="protein sequence ID" value="QJW93074.1"/>
    <property type="molecule type" value="Genomic_DNA"/>
</dbReference>
<dbReference type="InterPro" id="IPR051907">
    <property type="entry name" value="DoxX-like_oxidoreductase"/>
</dbReference>
<accession>A0A6M5YHR9</accession>